<evidence type="ECO:0000256" key="3">
    <source>
        <dbReference type="ARBA" id="ARBA00022896"/>
    </source>
</evidence>
<evidence type="ECO:0000256" key="5">
    <source>
        <dbReference type="ARBA" id="ARBA00023002"/>
    </source>
</evidence>
<evidence type="ECO:0000259" key="7">
    <source>
        <dbReference type="PROSITE" id="PS51471"/>
    </source>
</evidence>
<dbReference type="SMART" id="SM00702">
    <property type="entry name" value="P4Hc"/>
    <property type="match status" value="1"/>
</dbReference>
<gene>
    <name evidence="8" type="ORF">EBO34_14640</name>
</gene>
<evidence type="ECO:0000256" key="2">
    <source>
        <dbReference type="ARBA" id="ARBA00022723"/>
    </source>
</evidence>
<dbReference type="EMBL" id="RHIB01000002">
    <property type="protein sequence ID" value="RNA68087.1"/>
    <property type="molecule type" value="Genomic_DNA"/>
</dbReference>
<dbReference type="GO" id="GO:0005506">
    <property type="term" value="F:iron ion binding"/>
    <property type="evidence" value="ECO:0007669"/>
    <property type="project" value="InterPro"/>
</dbReference>
<name>A0A3M7TS33_9BACI</name>
<dbReference type="GO" id="GO:0031418">
    <property type="term" value="F:L-ascorbic acid binding"/>
    <property type="evidence" value="ECO:0007669"/>
    <property type="project" value="UniProtKB-KW"/>
</dbReference>
<dbReference type="PROSITE" id="PS51471">
    <property type="entry name" value="FE2OG_OXY"/>
    <property type="match status" value="1"/>
</dbReference>
<dbReference type="InterPro" id="IPR044862">
    <property type="entry name" value="Pro_4_hyd_alph_FE2OG_OXY"/>
</dbReference>
<keyword evidence="6" id="KW-0408">Iron</keyword>
<dbReference type="Gene3D" id="2.60.120.620">
    <property type="entry name" value="q2cbj1_9rhob like domain"/>
    <property type="match status" value="1"/>
</dbReference>
<protein>
    <submittedName>
        <fullName evidence="8">2OG-Fe(II) oxygenase</fullName>
    </submittedName>
</protein>
<keyword evidence="9" id="KW-1185">Reference proteome</keyword>
<dbReference type="PANTHER" id="PTHR10869:SF246">
    <property type="entry name" value="TRANSMEMBRANE PROLYL 4-HYDROXYLASE"/>
    <property type="match status" value="1"/>
</dbReference>
<dbReference type="AlphaFoldDB" id="A0A3M7TS33"/>
<evidence type="ECO:0000313" key="9">
    <source>
        <dbReference type="Proteomes" id="UP000278746"/>
    </source>
</evidence>
<evidence type="ECO:0000256" key="6">
    <source>
        <dbReference type="ARBA" id="ARBA00023004"/>
    </source>
</evidence>
<evidence type="ECO:0000256" key="4">
    <source>
        <dbReference type="ARBA" id="ARBA00022964"/>
    </source>
</evidence>
<dbReference type="GO" id="GO:0004656">
    <property type="term" value="F:procollagen-proline 4-dioxygenase activity"/>
    <property type="evidence" value="ECO:0007669"/>
    <property type="project" value="TreeGrafter"/>
</dbReference>
<evidence type="ECO:0000256" key="1">
    <source>
        <dbReference type="ARBA" id="ARBA00001961"/>
    </source>
</evidence>
<keyword evidence="5" id="KW-0560">Oxidoreductase</keyword>
<feature type="domain" description="Fe2OG dioxygenase" evidence="7">
    <location>
        <begin position="97"/>
        <end position="197"/>
    </location>
</feature>
<dbReference type="InterPro" id="IPR005123">
    <property type="entry name" value="Oxoglu/Fe-dep_dioxygenase_dom"/>
</dbReference>
<keyword evidence="3" id="KW-0847">Vitamin C</keyword>
<dbReference type="Pfam" id="PF13640">
    <property type="entry name" value="2OG-FeII_Oxy_3"/>
    <property type="match status" value="1"/>
</dbReference>
<keyword evidence="2" id="KW-0479">Metal-binding</keyword>
<dbReference type="InterPro" id="IPR006620">
    <property type="entry name" value="Pro_4_hyd_alph"/>
</dbReference>
<accession>A0A3M7TS33</accession>
<dbReference type="RefSeq" id="WP_122900143.1">
    <property type="nucleotide sequence ID" value="NZ_RHIB01000002.1"/>
</dbReference>
<comment type="cofactor">
    <cofactor evidence="1">
        <name>L-ascorbate</name>
        <dbReference type="ChEBI" id="CHEBI:38290"/>
    </cofactor>
</comment>
<proteinExistence type="predicted"/>
<evidence type="ECO:0000313" key="8">
    <source>
        <dbReference type="EMBL" id="RNA68087.1"/>
    </source>
</evidence>
<sequence>MFSYSGGSLEVNGRQMNLKRLSEEPVVAVFENVLDDEECNAIIELSRGELKRSKVGTDKQEHAMRTSRGAFLDDHHSHVISEVENRLCAIMGMPLSHAENLHILHYRPGEEYKAHMDSFTKPDVNNRIATMVVYLNNVEEGGETLFPKLGISIPPKRGTALYFEYFYNDPKINALTLHAGSPVISGEKWASTLWVRRQKFRT</sequence>
<dbReference type="Proteomes" id="UP000278746">
    <property type="component" value="Unassembled WGS sequence"/>
</dbReference>
<reference evidence="8 9" key="1">
    <citation type="submission" date="2018-10" db="EMBL/GenBank/DDBJ databases">
        <title>Bacillus Keqinensis sp. nov., a moderately halophilic bacterium isolated from a saline-alkaline lake.</title>
        <authorList>
            <person name="Wang H."/>
        </authorList>
    </citation>
    <scope>NUCLEOTIDE SEQUENCE [LARGE SCALE GENOMIC DNA]</scope>
    <source>
        <strain evidence="8 9">KQ-3</strain>
    </source>
</reference>
<organism evidence="8 9">
    <name type="scientific">Alteribacter keqinensis</name>
    <dbReference type="NCBI Taxonomy" id="2483800"/>
    <lineage>
        <taxon>Bacteria</taxon>
        <taxon>Bacillati</taxon>
        <taxon>Bacillota</taxon>
        <taxon>Bacilli</taxon>
        <taxon>Bacillales</taxon>
        <taxon>Bacillaceae</taxon>
        <taxon>Alteribacter</taxon>
    </lineage>
</organism>
<dbReference type="InterPro" id="IPR045054">
    <property type="entry name" value="P4HA-like"/>
</dbReference>
<dbReference type="OrthoDB" id="269774at2"/>
<dbReference type="PANTHER" id="PTHR10869">
    <property type="entry name" value="PROLYL 4-HYDROXYLASE ALPHA SUBUNIT"/>
    <property type="match status" value="1"/>
</dbReference>
<comment type="caution">
    <text evidence="8">The sequence shown here is derived from an EMBL/GenBank/DDBJ whole genome shotgun (WGS) entry which is preliminary data.</text>
</comment>
<keyword evidence="4" id="KW-0223">Dioxygenase</keyword>